<accession>A0A8B6HR42</accession>
<dbReference type="EMBL" id="UYJE01010426">
    <property type="protein sequence ID" value="VDI83097.1"/>
    <property type="molecule type" value="Genomic_DNA"/>
</dbReference>
<dbReference type="InterPro" id="IPR036770">
    <property type="entry name" value="Ankyrin_rpt-contain_sf"/>
</dbReference>
<feature type="domain" description="Novel STAND NTPase 3" evidence="5">
    <location>
        <begin position="263"/>
        <end position="418"/>
    </location>
</feature>
<sequence>MATQIFSSIVSTSSTITNYARLGLASQNELPDMLRELLLIKEPPHLLEAHINKNDFLLRNLRAYEWQIIRTVRENSYHDCDVPLMYKIIRNLKLVPSPTQGWDNNTPPSTSEITIGDDVERIRRIRNEIVHRGNTNVQDSELAKYFSTFKKIASRLESYLSKPEREFVSKIEIAETCCIDNATEQRYLNRLNKLAEHEAQLSMSVAEVYRDLDSLRLNMQGNVSTLQRRIDSVTNEQDEVIRRNIRDQIEKELHKWKQDDDKFVPTRAVQFVLNCLKNENCVTVVGSPGIGETAITRHVALKMEGLGYTVIPITVPTDIRDFYQAGKPTIFVVDDICGNFTANQNMIDSWKQLLGVVERILTENRDKCKVVVSCRSVVYKDKKFSVLVPFISCKSCNMSSTELQLSRSERMKIASVHLGQLGYEIAQKCPYDFFPLLCFLCSRQENVDIKKFFSNPFSVFKDELDSLSCQGEDGKCKICALSLCVIYKNELEEKHLTTNDPTVRVIIDNVCEACGLNIGTSRVKIKEELETLVDTYLKKERNMYQTVHDKFFDFLVYYCSTKMFSCLVEHAVSSLIQERFLWNKILDEEDIDEFIIIIPDDKLALYLNRLVKDWSKEKLRKVFVENINMKNEKFRDALLTDLAQRDLAEQEQLANMTQMYNGTLISCLEVCCRQEYTNFLPWILKQGVAEAQSNSNLTPASSACLVNNKEMIDKLLSLGAEINKSGSTEMTPIHSSRCYNDIKVGVVNLLTEHRSCINNQMFNGSTPFLLALSTNQNIQVLKILLYSSANCNIGLYDSKTIRNKMELVEVWTMEEEMAFWSNWFTDNCLPVVDEYVKQEPDKILEIIGGATPLHMACFKNDIQIIELLLDRNSIINIGKEDGATPLLLACQFGFADVATLLLEHDADREIRRNDGKKAKDMAKQNNHLEIVSLLGNPRWRMNIELF</sequence>
<evidence type="ECO:0000256" key="2">
    <source>
        <dbReference type="ARBA" id="ARBA00023043"/>
    </source>
</evidence>
<evidence type="ECO:0008006" key="8">
    <source>
        <dbReference type="Google" id="ProtNLM"/>
    </source>
</evidence>
<keyword evidence="1" id="KW-0677">Repeat</keyword>
<name>A0A8B6HR42_MYTGA</name>
<dbReference type="SUPFAM" id="SSF48403">
    <property type="entry name" value="Ankyrin repeat"/>
    <property type="match status" value="1"/>
</dbReference>
<comment type="caution">
    <text evidence="6">The sequence shown here is derived from an EMBL/GenBank/DDBJ whole genome shotgun (WGS) entry which is preliminary data.</text>
</comment>
<dbReference type="PANTHER" id="PTHR24198:SF165">
    <property type="entry name" value="ANKYRIN REPEAT-CONTAINING PROTEIN-RELATED"/>
    <property type="match status" value="1"/>
</dbReference>
<dbReference type="InterPro" id="IPR002110">
    <property type="entry name" value="Ankyrin_rpt"/>
</dbReference>
<evidence type="ECO:0000313" key="7">
    <source>
        <dbReference type="Proteomes" id="UP000596742"/>
    </source>
</evidence>
<keyword evidence="7" id="KW-1185">Reference proteome</keyword>
<dbReference type="InterPro" id="IPR027417">
    <property type="entry name" value="P-loop_NTPase"/>
</dbReference>
<dbReference type="PANTHER" id="PTHR24198">
    <property type="entry name" value="ANKYRIN REPEAT AND PROTEIN KINASE DOMAIN-CONTAINING PROTEIN"/>
    <property type="match status" value="1"/>
</dbReference>
<feature type="repeat" description="ANK" evidence="3">
    <location>
        <begin position="881"/>
        <end position="913"/>
    </location>
</feature>
<dbReference type="Pfam" id="PF18738">
    <property type="entry name" value="HEPN_DZIP3"/>
    <property type="match status" value="1"/>
</dbReference>
<dbReference type="Gene3D" id="1.25.40.20">
    <property type="entry name" value="Ankyrin repeat-containing domain"/>
    <property type="match status" value="2"/>
</dbReference>
<dbReference type="Pfam" id="PF20720">
    <property type="entry name" value="nSTAND3"/>
    <property type="match status" value="1"/>
</dbReference>
<dbReference type="InterPro" id="IPR041249">
    <property type="entry name" value="HEPN_DZIP3"/>
</dbReference>
<dbReference type="Proteomes" id="UP000596742">
    <property type="component" value="Unassembled WGS sequence"/>
</dbReference>
<feature type="repeat" description="ANK" evidence="3">
    <location>
        <begin position="848"/>
        <end position="880"/>
    </location>
</feature>
<evidence type="ECO:0000256" key="3">
    <source>
        <dbReference type="PROSITE-ProRule" id="PRU00023"/>
    </source>
</evidence>
<gene>
    <name evidence="6" type="ORF">MGAL_10B054229</name>
</gene>
<organism evidence="6 7">
    <name type="scientific">Mytilus galloprovincialis</name>
    <name type="common">Mediterranean mussel</name>
    <dbReference type="NCBI Taxonomy" id="29158"/>
    <lineage>
        <taxon>Eukaryota</taxon>
        <taxon>Metazoa</taxon>
        <taxon>Spiralia</taxon>
        <taxon>Lophotrochozoa</taxon>
        <taxon>Mollusca</taxon>
        <taxon>Bivalvia</taxon>
        <taxon>Autobranchia</taxon>
        <taxon>Pteriomorphia</taxon>
        <taxon>Mytilida</taxon>
        <taxon>Mytiloidea</taxon>
        <taxon>Mytilidae</taxon>
        <taxon>Mytilinae</taxon>
        <taxon>Mytilus</taxon>
    </lineage>
</organism>
<dbReference type="PROSITE" id="PS50088">
    <property type="entry name" value="ANK_REPEAT"/>
    <property type="match status" value="2"/>
</dbReference>
<feature type="domain" description="DZIP3-like HEPN" evidence="4">
    <location>
        <begin position="73"/>
        <end position="187"/>
    </location>
</feature>
<evidence type="ECO:0000259" key="4">
    <source>
        <dbReference type="Pfam" id="PF18738"/>
    </source>
</evidence>
<keyword evidence="2 3" id="KW-0040">ANK repeat</keyword>
<evidence type="ECO:0000313" key="6">
    <source>
        <dbReference type="EMBL" id="VDI83097.1"/>
    </source>
</evidence>
<dbReference type="AlphaFoldDB" id="A0A8B6HR42"/>
<reference evidence="6" key="1">
    <citation type="submission" date="2018-11" db="EMBL/GenBank/DDBJ databases">
        <authorList>
            <person name="Alioto T."/>
            <person name="Alioto T."/>
        </authorList>
    </citation>
    <scope>NUCLEOTIDE SEQUENCE</scope>
</reference>
<dbReference type="SUPFAM" id="SSF52540">
    <property type="entry name" value="P-loop containing nucleoside triphosphate hydrolases"/>
    <property type="match status" value="1"/>
</dbReference>
<dbReference type="SMART" id="SM00248">
    <property type="entry name" value="ANK"/>
    <property type="match status" value="5"/>
</dbReference>
<evidence type="ECO:0000256" key="1">
    <source>
        <dbReference type="ARBA" id="ARBA00022737"/>
    </source>
</evidence>
<evidence type="ECO:0000259" key="5">
    <source>
        <dbReference type="Pfam" id="PF20720"/>
    </source>
</evidence>
<dbReference type="OrthoDB" id="426293at2759"/>
<dbReference type="InterPro" id="IPR049050">
    <property type="entry name" value="nSTAND3"/>
</dbReference>
<protein>
    <recommendedName>
        <fullName evidence="8">DZIP3-like HEPN domain-containing protein</fullName>
    </recommendedName>
</protein>
<proteinExistence type="predicted"/>
<dbReference type="PROSITE" id="PS50297">
    <property type="entry name" value="ANK_REP_REGION"/>
    <property type="match status" value="2"/>
</dbReference>
<dbReference type="Pfam" id="PF12796">
    <property type="entry name" value="Ank_2"/>
    <property type="match status" value="2"/>
</dbReference>